<evidence type="ECO:0000313" key="3">
    <source>
        <dbReference type="Proteomes" id="UP000821837"/>
    </source>
</evidence>
<sequence length="126" mass="13304">MPGTRRRTPGAPQDLAQPGSTTAHWTSSASSGTSTCGLPGSCAPTPPAGVFHLRLCFGRDLDTDFFFVSHPGAVPATYPGERYPQDLPPRSGRSALHPTLLPHVVRWGVLDLTRPVASPPPGARAR</sequence>
<protein>
    <submittedName>
        <fullName evidence="2">Uncharacterized protein</fullName>
    </submittedName>
</protein>
<proteinExistence type="predicted"/>
<dbReference type="VEuPathDB" id="VectorBase:RSAN_054888"/>
<accession>A0A9D4QBG7</accession>
<dbReference type="EMBL" id="JABSTV010001247">
    <property type="protein sequence ID" value="KAH7973236.1"/>
    <property type="molecule type" value="Genomic_DNA"/>
</dbReference>
<name>A0A9D4QBG7_RHISA</name>
<dbReference type="Proteomes" id="UP000821837">
    <property type="component" value="Chromosome 11"/>
</dbReference>
<feature type="region of interest" description="Disordered" evidence="1">
    <location>
        <begin position="1"/>
        <end position="40"/>
    </location>
</feature>
<reference evidence="2" key="2">
    <citation type="submission" date="2021-09" db="EMBL/GenBank/DDBJ databases">
        <authorList>
            <person name="Jia N."/>
            <person name="Wang J."/>
            <person name="Shi W."/>
            <person name="Du L."/>
            <person name="Sun Y."/>
            <person name="Zhan W."/>
            <person name="Jiang J."/>
            <person name="Wang Q."/>
            <person name="Zhang B."/>
            <person name="Ji P."/>
            <person name="Sakyi L.B."/>
            <person name="Cui X."/>
            <person name="Yuan T."/>
            <person name="Jiang B."/>
            <person name="Yang W."/>
            <person name="Lam T.T.-Y."/>
            <person name="Chang Q."/>
            <person name="Ding S."/>
            <person name="Wang X."/>
            <person name="Zhu J."/>
            <person name="Ruan X."/>
            <person name="Zhao L."/>
            <person name="Wei J."/>
            <person name="Que T."/>
            <person name="Du C."/>
            <person name="Cheng J."/>
            <person name="Dai P."/>
            <person name="Han X."/>
            <person name="Huang E."/>
            <person name="Gao Y."/>
            <person name="Liu J."/>
            <person name="Shao H."/>
            <person name="Ye R."/>
            <person name="Li L."/>
            <person name="Wei W."/>
            <person name="Wang X."/>
            <person name="Wang C."/>
            <person name="Huo Q."/>
            <person name="Li W."/>
            <person name="Guo W."/>
            <person name="Chen H."/>
            <person name="Chen S."/>
            <person name="Zhou L."/>
            <person name="Zhou L."/>
            <person name="Ni X."/>
            <person name="Tian J."/>
            <person name="Zhou Y."/>
            <person name="Sheng Y."/>
            <person name="Liu T."/>
            <person name="Pan Y."/>
            <person name="Xia L."/>
            <person name="Li J."/>
            <person name="Zhao F."/>
            <person name="Cao W."/>
        </authorList>
    </citation>
    <scope>NUCLEOTIDE SEQUENCE</scope>
    <source>
        <strain evidence="2">Rsan-2018</strain>
        <tissue evidence="2">Larvae</tissue>
    </source>
</reference>
<evidence type="ECO:0000313" key="2">
    <source>
        <dbReference type="EMBL" id="KAH7973236.1"/>
    </source>
</evidence>
<organism evidence="2 3">
    <name type="scientific">Rhipicephalus sanguineus</name>
    <name type="common">Brown dog tick</name>
    <name type="synonym">Ixodes sanguineus</name>
    <dbReference type="NCBI Taxonomy" id="34632"/>
    <lineage>
        <taxon>Eukaryota</taxon>
        <taxon>Metazoa</taxon>
        <taxon>Ecdysozoa</taxon>
        <taxon>Arthropoda</taxon>
        <taxon>Chelicerata</taxon>
        <taxon>Arachnida</taxon>
        <taxon>Acari</taxon>
        <taxon>Parasitiformes</taxon>
        <taxon>Ixodida</taxon>
        <taxon>Ixodoidea</taxon>
        <taxon>Ixodidae</taxon>
        <taxon>Rhipicephalinae</taxon>
        <taxon>Rhipicephalus</taxon>
        <taxon>Rhipicephalus</taxon>
    </lineage>
</organism>
<evidence type="ECO:0000256" key="1">
    <source>
        <dbReference type="SAM" id="MobiDB-lite"/>
    </source>
</evidence>
<dbReference type="AlphaFoldDB" id="A0A9D4QBG7"/>
<keyword evidence="3" id="KW-1185">Reference proteome</keyword>
<comment type="caution">
    <text evidence="2">The sequence shown here is derived from an EMBL/GenBank/DDBJ whole genome shotgun (WGS) entry which is preliminary data.</text>
</comment>
<gene>
    <name evidence="2" type="ORF">HPB52_023194</name>
</gene>
<reference evidence="2" key="1">
    <citation type="journal article" date="2020" name="Cell">
        <title>Large-Scale Comparative Analyses of Tick Genomes Elucidate Their Genetic Diversity and Vector Capacities.</title>
        <authorList>
            <consortium name="Tick Genome and Microbiome Consortium (TIGMIC)"/>
            <person name="Jia N."/>
            <person name="Wang J."/>
            <person name="Shi W."/>
            <person name="Du L."/>
            <person name="Sun Y."/>
            <person name="Zhan W."/>
            <person name="Jiang J.F."/>
            <person name="Wang Q."/>
            <person name="Zhang B."/>
            <person name="Ji P."/>
            <person name="Bell-Sakyi L."/>
            <person name="Cui X.M."/>
            <person name="Yuan T.T."/>
            <person name="Jiang B.G."/>
            <person name="Yang W.F."/>
            <person name="Lam T.T."/>
            <person name="Chang Q.C."/>
            <person name="Ding S.J."/>
            <person name="Wang X.J."/>
            <person name="Zhu J.G."/>
            <person name="Ruan X.D."/>
            <person name="Zhao L."/>
            <person name="Wei J.T."/>
            <person name="Ye R.Z."/>
            <person name="Que T.C."/>
            <person name="Du C.H."/>
            <person name="Zhou Y.H."/>
            <person name="Cheng J.X."/>
            <person name="Dai P.F."/>
            <person name="Guo W.B."/>
            <person name="Han X.H."/>
            <person name="Huang E.J."/>
            <person name="Li L.F."/>
            <person name="Wei W."/>
            <person name="Gao Y.C."/>
            <person name="Liu J.Z."/>
            <person name="Shao H.Z."/>
            <person name="Wang X."/>
            <person name="Wang C.C."/>
            <person name="Yang T.C."/>
            <person name="Huo Q.B."/>
            <person name="Li W."/>
            <person name="Chen H.Y."/>
            <person name="Chen S.E."/>
            <person name="Zhou L.G."/>
            <person name="Ni X.B."/>
            <person name="Tian J.H."/>
            <person name="Sheng Y."/>
            <person name="Liu T."/>
            <person name="Pan Y.S."/>
            <person name="Xia L.Y."/>
            <person name="Li J."/>
            <person name="Zhao F."/>
            <person name="Cao W.C."/>
        </authorList>
    </citation>
    <scope>NUCLEOTIDE SEQUENCE</scope>
    <source>
        <strain evidence="2">Rsan-2018</strain>
    </source>
</reference>
<feature type="compositionally biased region" description="Low complexity" evidence="1">
    <location>
        <begin position="19"/>
        <end position="35"/>
    </location>
</feature>